<evidence type="ECO:0000259" key="2">
    <source>
        <dbReference type="PROSITE" id="PS50995"/>
    </source>
</evidence>
<dbReference type="Gene3D" id="1.10.10.10">
    <property type="entry name" value="Winged helix-like DNA-binding domain superfamily/Winged helix DNA-binding domain"/>
    <property type="match status" value="1"/>
</dbReference>
<evidence type="ECO:0000313" key="4">
    <source>
        <dbReference type="Proteomes" id="UP000481339"/>
    </source>
</evidence>
<keyword evidence="4" id="KW-1185">Reference proteome</keyword>
<name>A0A7C8FU56_9MICO</name>
<dbReference type="PANTHER" id="PTHR33164:SF99">
    <property type="entry name" value="MARR FAMILY REGULATORY PROTEIN"/>
    <property type="match status" value="1"/>
</dbReference>
<evidence type="ECO:0000256" key="1">
    <source>
        <dbReference type="SAM" id="MobiDB-lite"/>
    </source>
</evidence>
<dbReference type="EMBL" id="WBKA01000006">
    <property type="protein sequence ID" value="KAB1631534.1"/>
    <property type="molecule type" value="Genomic_DNA"/>
</dbReference>
<gene>
    <name evidence="3" type="ORF">F8O02_07920</name>
</gene>
<evidence type="ECO:0000313" key="3">
    <source>
        <dbReference type="EMBL" id="KAB1631534.1"/>
    </source>
</evidence>
<dbReference type="SMART" id="SM00347">
    <property type="entry name" value="HTH_MARR"/>
    <property type="match status" value="1"/>
</dbReference>
<feature type="region of interest" description="Disordered" evidence="1">
    <location>
        <begin position="1"/>
        <end position="64"/>
    </location>
</feature>
<dbReference type="Pfam" id="PF01047">
    <property type="entry name" value="MarR"/>
    <property type="match status" value="1"/>
</dbReference>
<dbReference type="InterPro" id="IPR036388">
    <property type="entry name" value="WH-like_DNA-bd_sf"/>
</dbReference>
<sequence length="229" mass="25471">MPLGATSHQDHAGRLEFSDGHSASTPWTHRATLAAPGPLHSSPLPGQERVPRNRRTTSDDRVHPMCSADDACPLSDREMRAWARLEAVVELLPGALDSQLQRDAQLTHFDYLVLAKLADHDEHAMRMTQLASSTNATLPRLSHVVTRLEHRGFVERTTCSSDRRVTIARLTDDGLAKVVSSTPGHVRNVRDIVIDQLTAEQVGQLSEICNRLLHRLDPENRLEVCRGHD</sequence>
<dbReference type="GO" id="GO:0003700">
    <property type="term" value="F:DNA-binding transcription factor activity"/>
    <property type="evidence" value="ECO:0007669"/>
    <property type="project" value="InterPro"/>
</dbReference>
<accession>A0A7C8FU56</accession>
<feature type="compositionally biased region" description="Basic and acidic residues" evidence="1">
    <location>
        <begin position="8"/>
        <end position="19"/>
    </location>
</feature>
<dbReference type="PRINTS" id="PR00598">
    <property type="entry name" value="HTHMARR"/>
</dbReference>
<proteinExistence type="predicted"/>
<dbReference type="GO" id="GO:0006950">
    <property type="term" value="P:response to stress"/>
    <property type="evidence" value="ECO:0007669"/>
    <property type="project" value="TreeGrafter"/>
</dbReference>
<comment type="caution">
    <text evidence="3">The sequence shown here is derived from an EMBL/GenBank/DDBJ whole genome shotgun (WGS) entry which is preliminary data.</text>
</comment>
<dbReference type="InterPro" id="IPR000835">
    <property type="entry name" value="HTH_MarR-typ"/>
</dbReference>
<dbReference type="SUPFAM" id="SSF46785">
    <property type="entry name" value="Winged helix' DNA-binding domain"/>
    <property type="match status" value="1"/>
</dbReference>
<feature type="domain" description="HTH marR-type" evidence="2">
    <location>
        <begin position="78"/>
        <end position="214"/>
    </location>
</feature>
<protein>
    <submittedName>
        <fullName evidence="3">MarR family transcriptional regulator</fullName>
    </submittedName>
</protein>
<dbReference type="OrthoDB" id="8635520at2"/>
<dbReference type="InterPro" id="IPR039422">
    <property type="entry name" value="MarR/SlyA-like"/>
</dbReference>
<organism evidence="3 4">
    <name type="scientific">Pseudoclavibacter caeni</name>
    <dbReference type="NCBI Taxonomy" id="908846"/>
    <lineage>
        <taxon>Bacteria</taxon>
        <taxon>Bacillati</taxon>
        <taxon>Actinomycetota</taxon>
        <taxon>Actinomycetes</taxon>
        <taxon>Micrococcales</taxon>
        <taxon>Microbacteriaceae</taxon>
        <taxon>Pseudoclavibacter</taxon>
    </lineage>
</organism>
<dbReference type="PANTHER" id="PTHR33164">
    <property type="entry name" value="TRANSCRIPTIONAL REGULATOR, MARR FAMILY"/>
    <property type="match status" value="1"/>
</dbReference>
<dbReference type="AlphaFoldDB" id="A0A7C8FU56"/>
<dbReference type="PROSITE" id="PS50995">
    <property type="entry name" value="HTH_MARR_2"/>
    <property type="match status" value="1"/>
</dbReference>
<reference evidence="3 4" key="1">
    <citation type="submission" date="2019-09" db="EMBL/GenBank/DDBJ databases">
        <title>Phylogeny of genus Pseudoclavibacter and closely related genus.</title>
        <authorList>
            <person name="Li Y."/>
        </authorList>
    </citation>
    <scope>NUCLEOTIDE SEQUENCE [LARGE SCALE GENOMIC DNA]</scope>
    <source>
        <strain evidence="3 4">JCM 16921</strain>
    </source>
</reference>
<dbReference type="InterPro" id="IPR036390">
    <property type="entry name" value="WH_DNA-bd_sf"/>
</dbReference>
<dbReference type="Proteomes" id="UP000481339">
    <property type="component" value="Unassembled WGS sequence"/>
</dbReference>